<dbReference type="Gene3D" id="3.30.450.40">
    <property type="match status" value="1"/>
</dbReference>
<dbReference type="CDD" id="cd00082">
    <property type="entry name" value="HisKA"/>
    <property type="match status" value="1"/>
</dbReference>
<dbReference type="SUPFAM" id="SSF52172">
    <property type="entry name" value="CheY-like"/>
    <property type="match status" value="1"/>
</dbReference>
<feature type="domain" description="Histidine kinase" evidence="12">
    <location>
        <begin position="470"/>
        <end position="701"/>
    </location>
</feature>
<name>K9ZL28_ANACC</name>
<evidence type="ECO:0000256" key="7">
    <source>
        <dbReference type="ARBA" id="ARBA00023012"/>
    </source>
</evidence>
<dbReference type="EC" id="2.7.13.3" evidence="3"/>
<dbReference type="KEGG" id="acy:Anacy_3647"/>
<evidence type="ECO:0000256" key="9">
    <source>
        <dbReference type="PROSITE-ProRule" id="PRU00169"/>
    </source>
</evidence>
<evidence type="ECO:0000256" key="10">
    <source>
        <dbReference type="SAM" id="Phobius"/>
    </source>
</evidence>
<dbReference type="SUPFAM" id="SSF47384">
    <property type="entry name" value="Homodimeric domain of signal transducing histidine kinase"/>
    <property type="match status" value="1"/>
</dbReference>
<evidence type="ECO:0000256" key="4">
    <source>
        <dbReference type="ARBA" id="ARBA00022553"/>
    </source>
</evidence>
<dbReference type="SMART" id="SM00065">
    <property type="entry name" value="GAF"/>
    <property type="match status" value="1"/>
</dbReference>
<feature type="transmembrane region" description="Helical" evidence="10">
    <location>
        <begin position="64"/>
        <end position="88"/>
    </location>
</feature>
<evidence type="ECO:0000256" key="3">
    <source>
        <dbReference type="ARBA" id="ARBA00012438"/>
    </source>
</evidence>
<dbReference type="InterPro" id="IPR004358">
    <property type="entry name" value="Sig_transdc_His_kin-like_C"/>
</dbReference>
<dbReference type="Gene3D" id="3.40.50.2300">
    <property type="match status" value="1"/>
</dbReference>
<keyword evidence="10" id="KW-0472">Membrane</keyword>
<dbReference type="InterPro" id="IPR003018">
    <property type="entry name" value="GAF"/>
</dbReference>
<dbReference type="PATRIC" id="fig|272123.3.peg.3965"/>
<dbReference type="InterPro" id="IPR035965">
    <property type="entry name" value="PAS-like_dom_sf"/>
</dbReference>
<dbReference type="RefSeq" id="WP_015215662.1">
    <property type="nucleotide sequence ID" value="NC_019771.1"/>
</dbReference>
<dbReference type="PROSITE" id="PS50109">
    <property type="entry name" value="HIS_KIN"/>
    <property type="match status" value="1"/>
</dbReference>
<dbReference type="PROSITE" id="PS50046">
    <property type="entry name" value="PHYTOCHROME_2"/>
    <property type="match status" value="1"/>
</dbReference>
<dbReference type="Proteomes" id="UP000010474">
    <property type="component" value="Chromosome"/>
</dbReference>
<feature type="transmembrane region" description="Helical" evidence="10">
    <location>
        <begin position="41"/>
        <end position="58"/>
    </location>
</feature>
<evidence type="ECO:0000256" key="1">
    <source>
        <dbReference type="ARBA" id="ARBA00000085"/>
    </source>
</evidence>
<evidence type="ECO:0000259" key="14">
    <source>
        <dbReference type="PROSITE" id="PS50112"/>
    </source>
</evidence>
<feature type="domain" description="PAC" evidence="15">
    <location>
        <begin position="184"/>
        <end position="237"/>
    </location>
</feature>
<keyword evidence="7" id="KW-0902">Two-component regulatory system</keyword>
<dbReference type="PROSITE" id="PS50112">
    <property type="entry name" value="PAS"/>
    <property type="match status" value="1"/>
</dbReference>
<dbReference type="HOGENOM" id="CLU_000445_114_15_3"/>
<evidence type="ECO:0000259" key="15">
    <source>
        <dbReference type="PROSITE" id="PS50113"/>
    </source>
</evidence>
<keyword evidence="10" id="KW-0812">Transmembrane</keyword>
<dbReference type="InterPro" id="IPR029016">
    <property type="entry name" value="GAF-like_dom_sf"/>
</dbReference>
<evidence type="ECO:0000259" key="11">
    <source>
        <dbReference type="PROSITE" id="PS50046"/>
    </source>
</evidence>
<evidence type="ECO:0000259" key="12">
    <source>
        <dbReference type="PROSITE" id="PS50109"/>
    </source>
</evidence>
<evidence type="ECO:0000313" key="17">
    <source>
        <dbReference type="Proteomes" id="UP000010474"/>
    </source>
</evidence>
<comment type="catalytic activity">
    <reaction evidence="1">
        <text>ATP + protein L-histidine = ADP + protein N-phospho-L-histidine.</text>
        <dbReference type="EC" id="2.7.13.3"/>
    </reaction>
</comment>
<dbReference type="SUPFAM" id="SSF55874">
    <property type="entry name" value="ATPase domain of HSP90 chaperone/DNA topoisomerase II/histidine kinase"/>
    <property type="match status" value="1"/>
</dbReference>
<dbReference type="InterPro" id="IPR016132">
    <property type="entry name" value="Phyto_chromo_attachment"/>
</dbReference>
<evidence type="ECO:0000313" key="16">
    <source>
        <dbReference type="EMBL" id="AFZ59040.1"/>
    </source>
</evidence>
<dbReference type="CDD" id="cd17546">
    <property type="entry name" value="REC_hyHK_CKI1_RcsC-like"/>
    <property type="match status" value="1"/>
</dbReference>
<accession>K9ZL28</accession>
<gene>
    <name evidence="16" type="ordered locus">Anacy_3647</name>
</gene>
<dbReference type="Gene3D" id="3.30.450.20">
    <property type="entry name" value="PAS domain"/>
    <property type="match status" value="1"/>
</dbReference>
<dbReference type="GO" id="GO:0000155">
    <property type="term" value="F:phosphorelay sensor kinase activity"/>
    <property type="evidence" value="ECO:0007669"/>
    <property type="project" value="InterPro"/>
</dbReference>
<evidence type="ECO:0000259" key="13">
    <source>
        <dbReference type="PROSITE" id="PS50110"/>
    </source>
</evidence>
<dbReference type="InterPro" id="IPR005467">
    <property type="entry name" value="His_kinase_dom"/>
</dbReference>
<dbReference type="GO" id="GO:0006355">
    <property type="term" value="P:regulation of DNA-templated transcription"/>
    <property type="evidence" value="ECO:0007669"/>
    <property type="project" value="InterPro"/>
</dbReference>
<dbReference type="PANTHER" id="PTHR43047:SF72">
    <property type="entry name" value="OSMOSENSING HISTIDINE PROTEIN KINASE SLN1"/>
    <property type="match status" value="1"/>
</dbReference>
<evidence type="ECO:0000256" key="5">
    <source>
        <dbReference type="ARBA" id="ARBA00022679"/>
    </source>
</evidence>
<dbReference type="InterPro" id="IPR011006">
    <property type="entry name" value="CheY-like_superfamily"/>
</dbReference>
<sequence length="934" mass="105734">MYKMIFDSHETLLVVISFIITVIAFYTDVKLAGKVTLKSSLRIFIGSVAIGAGIWSISEQSSNYWLGIQISIAILLILVGTLVTLILYRQYTDQLIRQKPLQESEKLFRSLIREMPVGVLLLDAEGKIILSNHVARELLLLTEADLQNKSIFALNWQMLDKDGKPLTSKTLPIREALTQQQPVRNYVIGLSHNSATNILWLLLNIDPQISKQKKLERLVCTFSNITPEKQAQEALQKSAEREKALAIAIRRMRQTLDIKTIFAATTSELRQVIHCDRVVVYGFNSDWSGEFIAESVGMGWISLWEEQNNNAQLQKNALSNERCVVRDFNSNNEDDANKNSILVKDTYLQQTQGGIYSQGTSYRIVEDIYQAGFDDCYIQLLEQFQARAYIIVPIFSSNKLWGLLAIYQNSVPRQWQESEVNIVVQIGNQLGVALQQAELLERTQKQSIALQQALLDADAANRAKSEFLANMSHELRTPLNAILGFTHILSRDNSLSTEHQEEIGIINRAGEHLLTLINDILEMSKIEAGRTILNENSFNLIVFIENLQKMLQLKAESKGLQLIFNYDQSLPLYVRTDEGKLRQILLNLLGNAIKFTTNGSVELRVKARFLKQKENLKNEKLANSYNISFEVEDTGHGIASEEINSIFEPFKQTVKGIQYQQGTGLGLAISRKYVQLMGGDIQVSSRLGLGSLFLFEIPIYEASANEIPVRKLNCKPISLAPNQPEYRILIADDVKDSRLLLAKLLRGVGFSIRESENGQEAVNDWQNWQPHLIFMDMRMPVMDGFLATQQIKATPQGQATKIVALTASAFEENRQTILASGCDDFVAKPFREEILLEKISQHIGVQYIYTNDEIIESHHQEKVSEAQVVLLLLKMSGEWRQHLNFAASQCSDENVLELITQITPENQILATTLRELALNFQFKKIMQLTQINNE</sequence>
<dbReference type="SMART" id="SM00387">
    <property type="entry name" value="HATPase_c"/>
    <property type="match status" value="1"/>
</dbReference>
<dbReference type="InterPro" id="IPR003661">
    <property type="entry name" value="HisK_dim/P_dom"/>
</dbReference>
<dbReference type="Gene3D" id="3.30.565.10">
    <property type="entry name" value="Histidine kinase-like ATPase, C-terminal domain"/>
    <property type="match status" value="1"/>
</dbReference>
<feature type="modified residue" description="4-aspartylphosphate" evidence="9">
    <location>
        <position position="776"/>
    </location>
</feature>
<dbReference type="STRING" id="272123.Anacy_3647"/>
<dbReference type="EMBL" id="CP003659">
    <property type="protein sequence ID" value="AFZ59040.1"/>
    <property type="molecule type" value="Genomic_DNA"/>
</dbReference>
<dbReference type="Gene3D" id="1.10.287.130">
    <property type="match status" value="1"/>
</dbReference>
<dbReference type="InterPro" id="IPR000014">
    <property type="entry name" value="PAS"/>
</dbReference>
<dbReference type="InterPro" id="IPR003594">
    <property type="entry name" value="HATPase_dom"/>
</dbReference>
<dbReference type="PRINTS" id="PR00344">
    <property type="entry name" value="BCTRLSENSOR"/>
</dbReference>
<dbReference type="OrthoDB" id="446897at2"/>
<dbReference type="SUPFAM" id="SSF55781">
    <property type="entry name" value="GAF domain-like"/>
    <property type="match status" value="1"/>
</dbReference>
<keyword evidence="4 9" id="KW-0597">Phosphoprotein</keyword>
<dbReference type="eggNOG" id="COG3437">
    <property type="taxonomic scope" value="Bacteria"/>
</dbReference>
<evidence type="ECO:0000256" key="6">
    <source>
        <dbReference type="ARBA" id="ARBA00022777"/>
    </source>
</evidence>
<dbReference type="PANTHER" id="PTHR43047">
    <property type="entry name" value="TWO-COMPONENT HISTIDINE PROTEIN KINASE"/>
    <property type="match status" value="1"/>
</dbReference>
<feature type="domain" description="Phytochrome chromophore attachment site" evidence="11">
    <location>
        <begin position="257"/>
        <end position="429"/>
    </location>
</feature>
<dbReference type="GO" id="GO:0005886">
    <property type="term" value="C:plasma membrane"/>
    <property type="evidence" value="ECO:0007669"/>
    <property type="project" value="TreeGrafter"/>
</dbReference>
<dbReference type="eggNOG" id="COG2205">
    <property type="taxonomic scope" value="Bacteria"/>
</dbReference>
<dbReference type="InterPro" id="IPR013767">
    <property type="entry name" value="PAS_fold"/>
</dbReference>
<dbReference type="eggNOG" id="COG3290">
    <property type="taxonomic scope" value="Bacteria"/>
</dbReference>
<evidence type="ECO:0000256" key="8">
    <source>
        <dbReference type="ARBA" id="ARBA00074306"/>
    </source>
</evidence>
<keyword evidence="5" id="KW-0808">Transferase</keyword>
<dbReference type="InterPro" id="IPR001789">
    <property type="entry name" value="Sig_transdc_resp-reg_receiver"/>
</dbReference>
<dbReference type="Pfam" id="PF02518">
    <property type="entry name" value="HATPase_c"/>
    <property type="match status" value="1"/>
</dbReference>
<feature type="domain" description="PAS" evidence="14">
    <location>
        <begin position="104"/>
        <end position="180"/>
    </location>
</feature>
<dbReference type="Pfam" id="PF00512">
    <property type="entry name" value="HisKA"/>
    <property type="match status" value="1"/>
</dbReference>
<dbReference type="SUPFAM" id="SSF55785">
    <property type="entry name" value="PYP-like sensor domain (PAS domain)"/>
    <property type="match status" value="1"/>
</dbReference>
<dbReference type="GO" id="GO:0009927">
    <property type="term" value="F:histidine phosphotransfer kinase activity"/>
    <property type="evidence" value="ECO:0007669"/>
    <property type="project" value="TreeGrafter"/>
</dbReference>
<dbReference type="eggNOG" id="COG2203">
    <property type="taxonomic scope" value="Bacteria"/>
</dbReference>
<dbReference type="SMART" id="SM00388">
    <property type="entry name" value="HisKA"/>
    <property type="match status" value="1"/>
</dbReference>
<organism evidence="16 17">
    <name type="scientific">Anabaena cylindrica (strain ATCC 27899 / PCC 7122)</name>
    <dbReference type="NCBI Taxonomy" id="272123"/>
    <lineage>
        <taxon>Bacteria</taxon>
        <taxon>Bacillati</taxon>
        <taxon>Cyanobacteriota</taxon>
        <taxon>Cyanophyceae</taxon>
        <taxon>Nostocales</taxon>
        <taxon>Nostocaceae</taxon>
        <taxon>Anabaena</taxon>
    </lineage>
</organism>
<evidence type="ECO:0000256" key="2">
    <source>
        <dbReference type="ARBA" id="ARBA00006402"/>
    </source>
</evidence>
<dbReference type="FunFam" id="3.30.565.10:FF:000010">
    <property type="entry name" value="Sensor histidine kinase RcsC"/>
    <property type="match status" value="1"/>
</dbReference>
<comment type="similarity">
    <text evidence="2">In the N-terminal section; belongs to the phytochrome family.</text>
</comment>
<dbReference type="PROSITE" id="PS50110">
    <property type="entry name" value="RESPONSE_REGULATORY"/>
    <property type="match status" value="1"/>
</dbReference>
<dbReference type="Pfam" id="PF01590">
    <property type="entry name" value="GAF"/>
    <property type="match status" value="1"/>
</dbReference>
<dbReference type="Pfam" id="PF00989">
    <property type="entry name" value="PAS"/>
    <property type="match status" value="1"/>
</dbReference>
<dbReference type="NCBIfam" id="TIGR00229">
    <property type="entry name" value="sensory_box"/>
    <property type="match status" value="1"/>
</dbReference>
<dbReference type="AlphaFoldDB" id="K9ZL28"/>
<dbReference type="CDD" id="cd00130">
    <property type="entry name" value="PAS"/>
    <property type="match status" value="1"/>
</dbReference>
<feature type="transmembrane region" description="Helical" evidence="10">
    <location>
        <begin position="12"/>
        <end position="29"/>
    </location>
</feature>
<feature type="domain" description="Response regulatory" evidence="13">
    <location>
        <begin position="727"/>
        <end position="843"/>
    </location>
</feature>
<keyword evidence="17" id="KW-1185">Reference proteome</keyword>
<dbReference type="CDD" id="cd16922">
    <property type="entry name" value="HATPase_EvgS-ArcB-TorS-like"/>
    <property type="match status" value="1"/>
</dbReference>
<protein>
    <recommendedName>
        <fullName evidence="8">Circadian input-output histidine kinase CikA</fullName>
        <ecNumber evidence="3">2.7.13.3</ecNumber>
    </recommendedName>
</protein>
<dbReference type="InterPro" id="IPR000700">
    <property type="entry name" value="PAS-assoc_C"/>
</dbReference>
<reference evidence="17" key="1">
    <citation type="journal article" date="2013" name="Proc. Natl. Acad. Sci. U.S.A.">
        <title>Improving the coverage of the cyanobacterial phylum using diversity-driven genome sequencing.</title>
        <authorList>
            <person name="Shih P.M."/>
            <person name="Wu D."/>
            <person name="Latifi A."/>
            <person name="Axen S.D."/>
            <person name="Fewer D.P."/>
            <person name="Talla E."/>
            <person name="Calteau A."/>
            <person name="Cai F."/>
            <person name="Tandeau de Marsac N."/>
            <person name="Rippka R."/>
            <person name="Herdman M."/>
            <person name="Sivonen K."/>
            <person name="Coursin T."/>
            <person name="Laurent T."/>
            <person name="Goodwin L."/>
            <person name="Nolan M."/>
            <person name="Davenport K.W."/>
            <person name="Han C.S."/>
            <person name="Rubin E.M."/>
            <person name="Eisen J.A."/>
            <person name="Woyke T."/>
            <person name="Gugger M."/>
            <person name="Kerfeld C.A."/>
        </authorList>
    </citation>
    <scope>NUCLEOTIDE SEQUENCE [LARGE SCALE GENOMIC DNA]</scope>
    <source>
        <strain evidence="17">ATCC 27899 / PCC 7122</strain>
    </source>
</reference>
<proteinExistence type="inferred from homology"/>
<dbReference type="PROSITE" id="PS50113">
    <property type="entry name" value="PAC"/>
    <property type="match status" value="1"/>
</dbReference>
<dbReference type="InterPro" id="IPR036097">
    <property type="entry name" value="HisK_dim/P_sf"/>
</dbReference>
<keyword evidence="6 16" id="KW-0418">Kinase</keyword>
<dbReference type="SMART" id="SM00448">
    <property type="entry name" value="REC"/>
    <property type="match status" value="1"/>
</dbReference>
<dbReference type="InterPro" id="IPR036890">
    <property type="entry name" value="HATPase_C_sf"/>
</dbReference>
<dbReference type="Pfam" id="PF00072">
    <property type="entry name" value="Response_reg"/>
    <property type="match status" value="1"/>
</dbReference>
<keyword evidence="10" id="KW-1133">Transmembrane helix</keyword>